<sequence>MLFIPGTQIIGGALLLNGLSYFKSTYDQYKVTGDWGTASKNSSIMFGYKIDTDWGYDNDKKNGVNQNEPVIKPKSDTSGGGKDKEGNTSTILDIGGGIFGALETTATPGNQWLGKNGKYYNNSWGGNQYTGSRAGAYVAASNYKWAGGAALGAGVLLSGIDTYNAYQLDGKRFGYNAQRAAVSATGGIIGGWAGAEAGAYSFGIIGGMIGGPPGAAVGAIAGGFIGGFGGGYFGGFIGGRSVNFYHNR</sequence>
<protein>
    <recommendedName>
        <fullName evidence="4">Glycine zipper</fullName>
    </recommendedName>
</protein>
<evidence type="ECO:0000313" key="3">
    <source>
        <dbReference type="Proteomes" id="UP001574169"/>
    </source>
</evidence>
<dbReference type="Proteomes" id="UP001574169">
    <property type="component" value="Unassembled WGS sequence"/>
</dbReference>
<evidence type="ECO:0000313" key="2">
    <source>
        <dbReference type="EMBL" id="MFA9192505.1"/>
    </source>
</evidence>
<organism evidence="2 3">
    <name type="scientific">Flavobacterium zubiriense</name>
    <dbReference type="NCBI Taxonomy" id="3138075"/>
    <lineage>
        <taxon>Bacteria</taxon>
        <taxon>Pseudomonadati</taxon>
        <taxon>Bacteroidota</taxon>
        <taxon>Flavobacteriia</taxon>
        <taxon>Flavobacteriales</taxon>
        <taxon>Flavobacteriaceae</taxon>
        <taxon>Flavobacterium</taxon>
    </lineage>
</organism>
<proteinExistence type="predicted"/>
<evidence type="ECO:0000256" key="1">
    <source>
        <dbReference type="SAM" id="MobiDB-lite"/>
    </source>
</evidence>
<keyword evidence="3" id="KW-1185">Reference proteome</keyword>
<feature type="region of interest" description="Disordered" evidence="1">
    <location>
        <begin position="61"/>
        <end position="86"/>
    </location>
</feature>
<gene>
    <name evidence="2" type="ORF">AAGV28_14095</name>
</gene>
<comment type="caution">
    <text evidence="2">The sequence shown here is derived from an EMBL/GenBank/DDBJ whole genome shotgun (WGS) entry which is preliminary data.</text>
</comment>
<feature type="compositionally biased region" description="Basic and acidic residues" evidence="1">
    <location>
        <begin position="71"/>
        <end position="86"/>
    </location>
</feature>
<evidence type="ECO:0008006" key="4">
    <source>
        <dbReference type="Google" id="ProtNLM"/>
    </source>
</evidence>
<accession>A0ABV4TEF0</accession>
<name>A0ABV4TEF0_9FLAO</name>
<reference evidence="2 3" key="1">
    <citation type="submission" date="2024-04" db="EMBL/GenBank/DDBJ databases">
        <title>New Clade of Flavobacterium.</title>
        <authorList>
            <person name="Matos L."/>
            <person name="Proenca D.N."/>
            <person name="Fransisco R.M."/>
            <person name="Chung A.P."/>
            <person name="Maccario L."/>
            <person name="Sorensen S.J."/>
            <person name="Morais P.V."/>
        </authorList>
    </citation>
    <scope>NUCLEOTIDE SEQUENCE [LARGE SCALE GENOMIC DNA]</scope>
    <source>
        <strain evidence="2 3">FZUC8N2.13</strain>
    </source>
</reference>
<dbReference type="EMBL" id="JBCFQL010000016">
    <property type="protein sequence ID" value="MFA9192505.1"/>
    <property type="molecule type" value="Genomic_DNA"/>
</dbReference>
<dbReference type="RefSeq" id="WP_373407395.1">
    <property type="nucleotide sequence ID" value="NZ_JBCFQL010000016.1"/>
</dbReference>